<comment type="caution">
    <text evidence="1">The sequence shown here is derived from an EMBL/GenBank/DDBJ whole genome shotgun (WGS) entry which is preliminary data.</text>
</comment>
<evidence type="ECO:0000313" key="2">
    <source>
        <dbReference type="Proteomes" id="UP001150603"/>
    </source>
</evidence>
<protein>
    <submittedName>
        <fullName evidence="1">Uncharacterized protein</fullName>
    </submittedName>
</protein>
<dbReference type="EMBL" id="JANBPW010006060">
    <property type="protein sequence ID" value="KAJ1931325.1"/>
    <property type="molecule type" value="Genomic_DNA"/>
</dbReference>
<feature type="non-terminal residue" evidence="1">
    <location>
        <position position="264"/>
    </location>
</feature>
<proteinExistence type="predicted"/>
<evidence type="ECO:0000313" key="1">
    <source>
        <dbReference type="EMBL" id="KAJ1931325.1"/>
    </source>
</evidence>
<sequence>MKLSTPEGRRAFIELLVYWSLCDMDQLGYDPTIRRVEGATGDSESDDSNEAMHLNHVHDKLQGKDLGFPYVESVACGDIMLGSGGDFWVDSSDRILSALSEESRKMCLAEGQTKLPSRIHRRLCRQPIGKPLSTVKDETELMHVLLDAMRCHMALVDDCKLLHRDISENNILVVRQSGKARGLLIDLDHAVRLDVDRGDECRARTGTLPFMSINNLRGSEHECTASDDWESFLYLICWLATYGINGDDYISEEMSQMFAIGDWR</sequence>
<reference evidence="1" key="1">
    <citation type="submission" date="2022-07" db="EMBL/GenBank/DDBJ databases">
        <title>Phylogenomic reconstructions and comparative analyses of Kickxellomycotina fungi.</title>
        <authorList>
            <person name="Reynolds N.K."/>
            <person name="Stajich J.E."/>
            <person name="Barry K."/>
            <person name="Grigoriev I.V."/>
            <person name="Crous P."/>
            <person name="Smith M.E."/>
        </authorList>
    </citation>
    <scope>NUCLEOTIDE SEQUENCE</scope>
    <source>
        <strain evidence="1">NRRL 5244</strain>
    </source>
</reference>
<keyword evidence="2" id="KW-1185">Reference proteome</keyword>
<name>A0ACC1IYX6_9FUNG</name>
<organism evidence="1 2">
    <name type="scientific">Linderina macrospora</name>
    <dbReference type="NCBI Taxonomy" id="4868"/>
    <lineage>
        <taxon>Eukaryota</taxon>
        <taxon>Fungi</taxon>
        <taxon>Fungi incertae sedis</taxon>
        <taxon>Zoopagomycota</taxon>
        <taxon>Kickxellomycotina</taxon>
        <taxon>Kickxellomycetes</taxon>
        <taxon>Kickxellales</taxon>
        <taxon>Kickxellaceae</taxon>
        <taxon>Linderina</taxon>
    </lineage>
</organism>
<gene>
    <name evidence="1" type="ORF">FBU59_006751</name>
</gene>
<dbReference type="Proteomes" id="UP001150603">
    <property type="component" value="Unassembled WGS sequence"/>
</dbReference>
<accession>A0ACC1IYX6</accession>